<organism evidence="1 2">
    <name type="scientific">Streptomyces glaucosporus</name>
    <dbReference type="NCBI Taxonomy" id="284044"/>
    <lineage>
        <taxon>Bacteria</taxon>
        <taxon>Bacillati</taxon>
        <taxon>Actinomycetota</taxon>
        <taxon>Actinomycetes</taxon>
        <taxon>Kitasatosporales</taxon>
        <taxon>Streptomycetaceae</taxon>
        <taxon>Streptomyces</taxon>
    </lineage>
</organism>
<accession>A0ABN3HYI6</accession>
<protein>
    <recommendedName>
        <fullName evidence="3">PH domain-containing protein</fullName>
    </recommendedName>
</protein>
<proteinExistence type="predicted"/>
<gene>
    <name evidence="1" type="ORF">GCM10010420_13470</name>
</gene>
<dbReference type="Proteomes" id="UP001500058">
    <property type="component" value="Unassembled WGS sequence"/>
</dbReference>
<name>A0ABN3HYI6_9ACTN</name>
<dbReference type="EMBL" id="BAAATJ010000004">
    <property type="protein sequence ID" value="GAA2390843.1"/>
    <property type="molecule type" value="Genomic_DNA"/>
</dbReference>
<evidence type="ECO:0008006" key="3">
    <source>
        <dbReference type="Google" id="ProtNLM"/>
    </source>
</evidence>
<evidence type="ECO:0000313" key="2">
    <source>
        <dbReference type="Proteomes" id="UP001500058"/>
    </source>
</evidence>
<comment type="caution">
    <text evidence="1">The sequence shown here is derived from an EMBL/GenBank/DDBJ whole genome shotgun (WGS) entry which is preliminary data.</text>
</comment>
<sequence>MAGPGLGEIRGDHGVVDPVTGSVAQVMRGFLLLFWAVLIGAAVVDPPDDAALKIAVTTAVVAGVYALRSGWRRLTARLGVNRCYLCWGGVAVTDRFGRVRDSVAWSDVTEVRQLAMVGFVAAAHRVEIARRHSAEPLWFVAPGTKPALVRALLDEGRRNGALR</sequence>
<reference evidence="1 2" key="1">
    <citation type="journal article" date="2019" name="Int. J. Syst. Evol. Microbiol.">
        <title>The Global Catalogue of Microorganisms (GCM) 10K type strain sequencing project: providing services to taxonomists for standard genome sequencing and annotation.</title>
        <authorList>
            <consortium name="The Broad Institute Genomics Platform"/>
            <consortium name="The Broad Institute Genome Sequencing Center for Infectious Disease"/>
            <person name="Wu L."/>
            <person name="Ma J."/>
        </authorList>
    </citation>
    <scope>NUCLEOTIDE SEQUENCE [LARGE SCALE GENOMIC DNA]</scope>
    <source>
        <strain evidence="1 2">JCM 6921</strain>
    </source>
</reference>
<keyword evidence="2" id="KW-1185">Reference proteome</keyword>
<evidence type="ECO:0000313" key="1">
    <source>
        <dbReference type="EMBL" id="GAA2390843.1"/>
    </source>
</evidence>